<gene>
    <name evidence="2" type="ORF">EHC69_26005</name>
    <name evidence="3" type="ORF">FVP01_02690</name>
    <name evidence="1" type="ORF">I7278_07385</name>
</gene>
<evidence type="ECO:0000313" key="5">
    <source>
        <dbReference type="Proteomes" id="UP000464718"/>
    </source>
</evidence>
<dbReference type="Proteomes" id="UP000856022">
    <property type="component" value="Unassembled WGS sequence"/>
</dbReference>
<dbReference type="EMBL" id="CP034299">
    <property type="protein sequence ID" value="QHH12696.1"/>
    <property type="molecule type" value="Genomic_DNA"/>
</dbReference>
<reference evidence="1" key="4">
    <citation type="submission" date="2019-12" db="EMBL/GenBank/DDBJ databases">
        <authorList>
            <consortium name="NCBI Pathogen Detection Project"/>
        </authorList>
    </citation>
    <scope>NUCLEOTIDE SEQUENCE</scope>
    <source>
        <strain evidence="1">1930</strain>
    </source>
</reference>
<dbReference type="EMBL" id="VRMQ01000001">
    <property type="protein sequence ID" value="TXN17914.1"/>
    <property type="molecule type" value="Genomic_DNA"/>
</dbReference>
<organism evidence="3 4">
    <name type="scientific">Vibrio parahaemolyticus</name>
    <dbReference type="NCBI Taxonomy" id="670"/>
    <lineage>
        <taxon>Bacteria</taxon>
        <taxon>Pseudomonadati</taxon>
        <taxon>Pseudomonadota</taxon>
        <taxon>Gammaproteobacteria</taxon>
        <taxon>Vibrionales</taxon>
        <taxon>Vibrionaceae</taxon>
        <taxon>Vibrio</taxon>
    </lineage>
</organism>
<evidence type="ECO:0000313" key="2">
    <source>
        <dbReference type="EMBL" id="QHH12696.1"/>
    </source>
</evidence>
<evidence type="ECO:0000313" key="3">
    <source>
        <dbReference type="EMBL" id="TXN17914.1"/>
    </source>
</evidence>
<sequence length="37" mass="4391">MKTHFALHFAYLDRNIKHIFYSLSSLLTTQSAHFTYS</sequence>
<reference evidence="1" key="1">
    <citation type="journal article" date="2018" name="Genome Biol.">
        <title>SKESA: strategic k-mer extension for scrupulous assemblies.</title>
        <authorList>
            <person name="Souvorov A."/>
            <person name="Agarwala R."/>
            <person name="Lipman D.J."/>
        </authorList>
    </citation>
    <scope>NUCLEOTIDE SEQUENCE</scope>
    <source>
        <strain evidence="1">1930</strain>
    </source>
</reference>
<proteinExistence type="predicted"/>
<dbReference type="AlphaFoldDB" id="A0A2R9VVL2"/>
<dbReference type="Proteomes" id="UP000464718">
    <property type="component" value="Chromosome ii"/>
</dbReference>
<evidence type="ECO:0000313" key="4">
    <source>
        <dbReference type="Proteomes" id="UP000321504"/>
    </source>
</evidence>
<dbReference type="Proteomes" id="UP000321504">
    <property type="component" value="Unassembled WGS sequence"/>
</dbReference>
<reference evidence="2 5" key="2">
    <citation type="submission" date="2018-12" db="EMBL/GenBank/DDBJ databases">
        <title>Genomic insights into the evolutionary origins and pathogenicity of five Vibrio parahaemolyticus strains isolated from the shrimp with acute hepatopancreatic necrosis disease (AHPND).</title>
        <authorList>
            <person name="Yang Q."/>
            <person name="Dong X."/>
            <person name="Xie G."/>
            <person name="Fu S."/>
            <person name="Zou P."/>
            <person name="Sun J."/>
            <person name="Wang Y."/>
            <person name="Huang J."/>
        </authorList>
    </citation>
    <scope>NUCLEOTIDE SEQUENCE [LARGE SCALE GENOMIC DNA]</scope>
    <source>
        <strain evidence="2 5">20160303005-1</strain>
    </source>
</reference>
<evidence type="ECO:0000313" key="1">
    <source>
        <dbReference type="EMBL" id="HAS6676627.1"/>
    </source>
</evidence>
<accession>A0A2R9VVL2</accession>
<protein>
    <submittedName>
        <fullName evidence="3">Uncharacterized protein</fullName>
    </submittedName>
</protein>
<reference evidence="3 4" key="3">
    <citation type="submission" date="2019-08" db="EMBL/GenBank/DDBJ databases">
        <title>Emerging of two pre-pandemic pathogenic O4:KUT lineages of Vibrio parahaemolyticus in coastal eastern China.</title>
        <authorList>
            <person name="Yu H."/>
        </authorList>
    </citation>
    <scope>NUCLEOTIDE SEQUENCE [LARGE SCALE GENOMIC DNA]</scope>
    <source>
        <strain evidence="3 4">HZ17-383</strain>
    </source>
</reference>
<dbReference type="EMBL" id="DACQKT010000002">
    <property type="protein sequence ID" value="HAS6676627.1"/>
    <property type="molecule type" value="Genomic_DNA"/>
</dbReference>
<name>A0A2R9VVL2_VIBPH</name>